<keyword evidence="7" id="KW-0732">Signal</keyword>
<dbReference type="GO" id="GO:0046930">
    <property type="term" value="C:pore complex"/>
    <property type="evidence" value="ECO:0007669"/>
    <property type="project" value="UniProtKB-KW"/>
</dbReference>
<dbReference type="PANTHER" id="PTHR33619:SF3">
    <property type="entry name" value="POLYSACCHARIDE EXPORT PROTEIN GFCE-RELATED"/>
    <property type="match status" value="1"/>
</dbReference>
<dbReference type="InterPro" id="IPR054765">
    <property type="entry name" value="SLBB_dom"/>
</dbReference>
<dbReference type="GO" id="GO:0015159">
    <property type="term" value="F:polysaccharide transmembrane transporter activity"/>
    <property type="evidence" value="ECO:0007669"/>
    <property type="project" value="InterPro"/>
</dbReference>
<evidence type="ECO:0000256" key="8">
    <source>
        <dbReference type="ARBA" id="ARBA00023047"/>
    </source>
</evidence>
<keyword evidence="9" id="KW-0406">Ion transport</keyword>
<feature type="domain" description="SLBB" evidence="16">
    <location>
        <begin position="118"/>
        <end position="196"/>
    </location>
</feature>
<keyword evidence="8" id="KW-0625">Polysaccharide transport</keyword>
<protein>
    <submittedName>
        <fullName evidence="17">Uncharacterized protein</fullName>
    </submittedName>
</protein>
<keyword evidence="5" id="KW-0762">Sugar transport</keyword>
<evidence type="ECO:0000256" key="1">
    <source>
        <dbReference type="ARBA" id="ARBA00004571"/>
    </source>
</evidence>
<evidence type="ECO:0000256" key="2">
    <source>
        <dbReference type="ARBA" id="ARBA00009450"/>
    </source>
</evidence>
<evidence type="ECO:0000259" key="16">
    <source>
        <dbReference type="Pfam" id="PF22461"/>
    </source>
</evidence>
<feature type="domain" description="Polysaccharide export protein N-terminal" evidence="15">
    <location>
        <begin position="23"/>
        <end position="111"/>
    </location>
</feature>
<keyword evidence="14" id="KW-0449">Lipoprotein</keyword>
<evidence type="ECO:0000256" key="10">
    <source>
        <dbReference type="ARBA" id="ARBA00023114"/>
    </source>
</evidence>
<dbReference type="Gene3D" id="3.10.560.10">
    <property type="entry name" value="Outer membrane lipoprotein wza domain like"/>
    <property type="match status" value="1"/>
</dbReference>
<keyword evidence="6" id="KW-0812">Transmembrane</keyword>
<dbReference type="GO" id="GO:0015288">
    <property type="term" value="F:porin activity"/>
    <property type="evidence" value="ECO:0007669"/>
    <property type="project" value="UniProtKB-KW"/>
</dbReference>
<evidence type="ECO:0000256" key="5">
    <source>
        <dbReference type="ARBA" id="ARBA00022597"/>
    </source>
</evidence>
<evidence type="ECO:0000259" key="15">
    <source>
        <dbReference type="Pfam" id="PF02563"/>
    </source>
</evidence>
<comment type="subcellular location">
    <subcellularLocation>
        <location evidence="1">Cell outer membrane</location>
        <topology evidence="1">Multi-pass membrane protein</topology>
    </subcellularLocation>
</comment>
<dbReference type="PANTHER" id="PTHR33619">
    <property type="entry name" value="POLYSACCHARIDE EXPORT PROTEIN GFCE-RELATED"/>
    <property type="match status" value="1"/>
</dbReference>
<sequence>MKRIISILLFVFALMFANLVFASEYIMCPGDQLDIIVMGVPEMSTGYTSSGTTTLVPTTPQNKYVVRPDGKVSFQLIGEVDTTGLTVSQFTKVLQEKLAKYIVNPQISVNIIQLGTTRVYVFGEVNKPGLYELQKSHNLLDAVGIANGFTKDAAKKNVFLIRRDKQNEPIKLNLNDLLTKGDTSQNYVLGEGDVVYLTSNGRIDFTRDIVPLFSAAYYVNKIKNND</sequence>
<dbReference type="GO" id="GO:0006811">
    <property type="term" value="P:monoatomic ion transport"/>
    <property type="evidence" value="ECO:0007669"/>
    <property type="project" value="UniProtKB-KW"/>
</dbReference>
<dbReference type="Pfam" id="PF22461">
    <property type="entry name" value="SLBB_2"/>
    <property type="match status" value="1"/>
</dbReference>
<dbReference type="InterPro" id="IPR049712">
    <property type="entry name" value="Poly_export"/>
</dbReference>
<dbReference type="GO" id="GO:0009279">
    <property type="term" value="C:cell outer membrane"/>
    <property type="evidence" value="ECO:0007669"/>
    <property type="project" value="UniProtKB-SubCell"/>
</dbReference>
<proteinExistence type="inferred from homology"/>
<dbReference type="Pfam" id="PF02563">
    <property type="entry name" value="Poly_export"/>
    <property type="match status" value="1"/>
</dbReference>
<evidence type="ECO:0000256" key="14">
    <source>
        <dbReference type="ARBA" id="ARBA00023288"/>
    </source>
</evidence>
<evidence type="ECO:0000256" key="9">
    <source>
        <dbReference type="ARBA" id="ARBA00023065"/>
    </source>
</evidence>
<organism evidence="17">
    <name type="scientific">bioreactor metagenome</name>
    <dbReference type="NCBI Taxonomy" id="1076179"/>
    <lineage>
        <taxon>unclassified sequences</taxon>
        <taxon>metagenomes</taxon>
        <taxon>ecological metagenomes</taxon>
    </lineage>
</organism>
<evidence type="ECO:0000256" key="12">
    <source>
        <dbReference type="ARBA" id="ARBA00023139"/>
    </source>
</evidence>
<dbReference type="EMBL" id="VSSQ01000035">
    <property type="protein sequence ID" value="MPL67175.1"/>
    <property type="molecule type" value="Genomic_DNA"/>
</dbReference>
<accession>A0A644TJJ9</accession>
<gene>
    <name evidence="17" type="ORF">SDC9_12865</name>
</gene>
<keyword evidence="3" id="KW-0813">Transport</keyword>
<keyword evidence="10" id="KW-0626">Porin</keyword>
<evidence type="ECO:0000313" key="17">
    <source>
        <dbReference type="EMBL" id="MPL67175.1"/>
    </source>
</evidence>
<keyword evidence="11" id="KW-0472">Membrane</keyword>
<comment type="caution">
    <text evidence="17">The sequence shown here is derived from an EMBL/GenBank/DDBJ whole genome shotgun (WGS) entry which is preliminary data.</text>
</comment>
<evidence type="ECO:0000256" key="13">
    <source>
        <dbReference type="ARBA" id="ARBA00023237"/>
    </source>
</evidence>
<evidence type="ECO:0000256" key="6">
    <source>
        <dbReference type="ARBA" id="ARBA00022692"/>
    </source>
</evidence>
<reference evidence="17" key="1">
    <citation type="submission" date="2019-08" db="EMBL/GenBank/DDBJ databases">
        <authorList>
            <person name="Kucharzyk K."/>
            <person name="Murdoch R.W."/>
            <person name="Higgins S."/>
            <person name="Loffler F."/>
        </authorList>
    </citation>
    <scope>NUCLEOTIDE SEQUENCE</scope>
</reference>
<evidence type="ECO:0000256" key="4">
    <source>
        <dbReference type="ARBA" id="ARBA00022452"/>
    </source>
</evidence>
<name>A0A644TJJ9_9ZZZZ</name>
<comment type="similarity">
    <text evidence="2">Belongs to the BexD/CtrA/VexA family.</text>
</comment>
<keyword evidence="4" id="KW-1134">Transmembrane beta strand</keyword>
<evidence type="ECO:0000256" key="7">
    <source>
        <dbReference type="ARBA" id="ARBA00022729"/>
    </source>
</evidence>
<keyword evidence="12" id="KW-0564">Palmitate</keyword>
<dbReference type="InterPro" id="IPR003715">
    <property type="entry name" value="Poly_export_N"/>
</dbReference>
<dbReference type="AlphaFoldDB" id="A0A644TJJ9"/>
<evidence type="ECO:0000256" key="11">
    <source>
        <dbReference type="ARBA" id="ARBA00023136"/>
    </source>
</evidence>
<evidence type="ECO:0000256" key="3">
    <source>
        <dbReference type="ARBA" id="ARBA00022448"/>
    </source>
</evidence>
<keyword evidence="13" id="KW-0998">Cell outer membrane</keyword>